<protein>
    <recommendedName>
        <fullName evidence="4">Holin</fullName>
    </recommendedName>
</protein>
<evidence type="ECO:0000256" key="1">
    <source>
        <dbReference type="SAM" id="Phobius"/>
    </source>
</evidence>
<comment type="caution">
    <text evidence="2">The sequence shown here is derived from an EMBL/GenBank/DDBJ whole genome shotgun (WGS) entry which is preliminary data.</text>
</comment>
<proteinExistence type="predicted"/>
<dbReference type="Proteomes" id="UP000281647">
    <property type="component" value="Unassembled WGS sequence"/>
</dbReference>
<sequence length="172" mass="18342">MSAIAAIILDTAAGLAVPFIKKVLADKFGDGGKLAGEVIDTVAGKLGVPADDIPSIAESDPTAVREAIIASEPIAADLILAYVESQRLSNELQLAEMAKEQTWTWAWRPAWMYLIGFFWLWLIVAVPLANAITGASIDIVDAGTLMTLTAAYLGLYLGGHTIKDVATKWSQK</sequence>
<organism evidence="2 3">
    <name type="scientific">Borborobacter arsenicus</name>
    <dbReference type="NCBI Taxonomy" id="1851146"/>
    <lineage>
        <taxon>Bacteria</taxon>
        <taxon>Pseudomonadati</taxon>
        <taxon>Pseudomonadota</taxon>
        <taxon>Alphaproteobacteria</taxon>
        <taxon>Hyphomicrobiales</taxon>
        <taxon>Phyllobacteriaceae</taxon>
        <taxon>Borborobacter</taxon>
    </lineage>
</organism>
<keyword evidence="1" id="KW-1133">Transmembrane helix</keyword>
<keyword evidence="1" id="KW-0812">Transmembrane</keyword>
<dbReference type="OrthoDB" id="7840363at2"/>
<evidence type="ECO:0008006" key="4">
    <source>
        <dbReference type="Google" id="ProtNLM"/>
    </source>
</evidence>
<keyword evidence="1" id="KW-0472">Membrane</keyword>
<accession>A0A432UZ32</accession>
<dbReference type="RefSeq" id="WP_128628909.1">
    <property type="nucleotide sequence ID" value="NZ_RKST01000086.1"/>
</dbReference>
<gene>
    <name evidence="2" type="ORF">EET67_25280</name>
</gene>
<name>A0A432UZ32_9HYPH</name>
<dbReference type="AlphaFoldDB" id="A0A432UZ32"/>
<evidence type="ECO:0000313" key="3">
    <source>
        <dbReference type="Proteomes" id="UP000281647"/>
    </source>
</evidence>
<dbReference type="Pfam" id="PF11351">
    <property type="entry name" value="GTA_holin_3TM"/>
    <property type="match status" value="1"/>
</dbReference>
<evidence type="ECO:0000313" key="2">
    <source>
        <dbReference type="EMBL" id="RUM95092.1"/>
    </source>
</evidence>
<reference evidence="2 3" key="1">
    <citation type="submission" date="2018-11" db="EMBL/GenBank/DDBJ databases">
        <title>Pseudaminobacter arsenicus sp. nov., an arsenic-resistant bacterium isolated from arsenic-rich aquifers.</title>
        <authorList>
            <person name="Mu Y."/>
        </authorList>
    </citation>
    <scope>NUCLEOTIDE SEQUENCE [LARGE SCALE GENOMIC DNA]</scope>
    <source>
        <strain evidence="2 3">CB3</strain>
    </source>
</reference>
<feature type="transmembrane region" description="Helical" evidence="1">
    <location>
        <begin position="110"/>
        <end position="132"/>
    </location>
</feature>
<dbReference type="InterPro" id="IPR021497">
    <property type="entry name" value="GTA_holin_3TM"/>
</dbReference>
<dbReference type="EMBL" id="RKST01000086">
    <property type="protein sequence ID" value="RUM95092.1"/>
    <property type="molecule type" value="Genomic_DNA"/>
</dbReference>
<keyword evidence="3" id="KW-1185">Reference proteome</keyword>
<feature type="transmembrane region" description="Helical" evidence="1">
    <location>
        <begin position="139"/>
        <end position="159"/>
    </location>
</feature>